<dbReference type="SUPFAM" id="SSF47240">
    <property type="entry name" value="Ferritin-like"/>
    <property type="match status" value="1"/>
</dbReference>
<dbReference type="Pfam" id="PF00210">
    <property type="entry name" value="Ferritin"/>
    <property type="match status" value="1"/>
</dbReference>
<dbReference type="EMBL" id="CATOUU010000654">
    <property type="protein sequence ID" value="CAI9938126.1"/>
    <property type="molecule type" value="Genomic_DNA"/>
</dbReference>
<organism evidence="2">
    <name type="scientific">Hexamita inflata</name>
    <dbReference type="NCBI Taxonomy" id="28002"/>
    <lineage>
        <taxon>Eukaryota</taxon>
        <taxon>Metamonada</taxon>
        <taxon>Diplomonadida</taxon>
        <taxon>Hexamitidae</taxon>
        <taxon>Hexamitinae</taxon>
        <taxon>Hexamita</taxon>
    </lineage>
</organism>
<evidence type="ECO:0000259" key="1">
    <source>
        <dbReference type="PROSITE" id="PS50905"/>
    </source>
</evidence>
<dbReference type="InterPro" id="IPR008331">
    <property type="entry name" value="Ferritin_DPS_dom"/>
</dbReference>
<dbReference type="AlphaFoldDB" id="A0AA86U371"/>
<gene>
    <name evidence="3" type="ORF">HINF_LOCUS11261</name>
    <name evidence="2" type="ORF">HINF_LOCUS25771</name>
</gene>
<proteinExistence type="predicted"/>
<keyword evidence="4" id="KW-1185">Reference proteome</keyword>
<dbReference type="InterPro" id="IPR012347">
    <property type="entry name" value="Ferritin-like"/>
</dbReference>
<comment type="caution">
    <text evidence="2">The sequence shown here is derived from an EMBL/GenBank/DDBJ whole genome shotgun (WGS) entry which is preliminary data.</text>
</comment>
<feature type="domain" description="Ferritin-like diiron" evidence="1">
    <location>
        <begin position="1"/>
        <end position="139"/>
    </location>
</feature>
<protein>
    <submittedName>
        <fullName evidence="2">Ferritin/DPS protein domain</fullName>
    </submittedName>
    <submittedName>
        <fullName evidence="3">Ferritin/DPS_protein domain</fullName>
    </submittedName>
</protein>
<accession>A0AA86U371</accession>
<dbReference type="EMBL" id="CAXDID020000025">
    <property type="protein sequence ID" value="CAL5990275.1"/>
    <property type="molecule type" value="Genomic_DNA"/>
</dbReference>
<dbReference type="GO" id="GO:0008199">
    <property type="term" value="F:ferric iron binding"/>
    <property type="evidence" value="ECO:0007669"/>
    <property type="project" value="InterPro"/>
</dbReference>
<dbReference type="InterPro" id="IPR009040">
    <property type="entry name" value="Ferritin-like_diiron"/>
</dbReference>
<evidence type="ECO:0000313" key="3">
    <source>
        <dbReference type="EMBL" id="CAL5990275.1"/>
    </source>
</evidence>
<sequence>MNLLAANEMKAFLGYQKLALIAKANAYDELATFFLKEAADELAHYHQLADFCVKQKIEITFSLCECKIEGTTIRHLLEAALALEKKIAEGISSYYDGAKREEQLFLDFFVQKQFESIAEYEHLLMREKLLGVIILNTLK</sequence>
<dbReference type="InterPro" id="IPR009078">
    <property type="entry name" value="Ferritin-like_SF"/>
</dbReference>
<evidence type="ECO:0000313" key="2">
    <source>
        <dbReference type="EMBL" id="CAI9938126.1"/>
    </source>
</evidence>
<dbReference type="PROSITE" id="PS50905">
    <property type="entry name" value="FERRITIN_LIKE"/>
    <property type="match status" value="1"/>
</dbReference>
<reference evidence="3 4" key="2">
    <citation type="submission" date="2024-07" db="EMBL/GenBank/DDBJ databases">
        <authorList>
            <person name="Akdeniz Z."/>
        </authorList>
    </citation>
    <scope>NUCLEOTIDE SEQUENCE [LARGE SCALE GENOMIC DNA]</scope>
</reference>
<reference evidence="2" key="1">
    <citation type="submission" date="2023-06" db="EMBL/GenBank/DDBJ databases">
        <authorList>
            <person name="Kurt Z."/>
        </authorList>
    </citation>
    <scope>NUCLEOTIDE SEQUENCE</scope>
</reference>
<dbReference type="Proteomes" id="UP001642409">
    <property type="component" value="Unassembled WGS sequence"/>
</dbReference>
<evidence type="ECO:0000313" key="4">
    <source>
        <dbReference type="Proteomes" id="UP001642409"/>
    </source>
</evidence>
<dbReference type="Gene3D" id="1.20.1260.10">
    <property type="match status" value="1"/>
</dbReference>
<name>A0AA86U371_9EUKA</name>